<feature type="compositionally biased region" description="Basic and acidic residues" evidence="1">
    <location>
        <begin position="20"/>
        <end position="36"/>
    </location>
</feature>
<keyword evidence="3" id="KW-1185">Reference proteome</keyword>
<comment type="caution">
    <text evidence="2">The sequence shown here is derived from an EMBL/GenBank/DDBJ whole genome shotgun (WGS) entry which is preliminary data.</text>
</comment>
<feature type="compositionally biased region" description="Low complexity" evidence="1">
    <location>
        <begin position="74"/>
        <end position="85"/>
    </location>
</feature>
<gene>
    <name evidence="2" type="ORF">DUNSADRAFT_18383</name>
</gene>
<feature type="region of interest" description="Disordered" evidence="1">
    <location>
        <begin position="19"/>
        <end position="88"/>
    </location>
</feature>
<name>A0ABQ7G071_DUNSA</name>
<protein>
    <submittedName>
        <fullName evidence="2">Uncharacterized protein</fullName>
    </submittedName>
</protein>
<feature type="non-terminal residue" evidence="2">
    <location>
        <position position="359"/>
    </location>
</feature>
<feature type="compositionally biased region" description="Polar residues" evidence="1">
    <location>
        <begin position="247"/>
        <end position="258"/>
    </location>
</feature>
<evidence type="ECO:0000313" key="2">
    <source>
        <dbReference type="EMBL" id="KAF5827996.1"/>
    </source>
</evidence>
<reference evidence="2" key="1">
    <citation type="submission" date="2017-08" db="EMBL/GenBank/DDBJ databases">
        <authorList>
            <person name="Polle J.E."/>
            <person name="Barry K."/>
            <person name="Cushman J."/>
            <person name="Schmutz J."/>
            <person name="Tran D."/>
            <person name="Hathwaick L.T."/>
            <person name="Yim W.C."/>
            <person name="Jenkins J."/>
            <person name="Mckie-Krisberg Z.M."/>
            <person name="Prochnik S."/>
            <person name="Lindquist E."/>
            <person name="Dockter R.B."/>
            <person name="Adam C."/>
            <person name="Molina H."/>
            <person name="Bunkerborg J."/>
            <person name="Jin E."/>
            <person name="Buchheim M."/>
            <person name="Magnuson J."/>
        </authorList>
    </citation>
    <scope>NUCLEOTIDE SEQUENCE</scope>
    <source>
        <strain evidence="2">CCAP 19/18</strain>
    </source>
</reference>
<feature type="compositionally biased region" description="Low complexity" evidence="1">
    <location>
        <begin position="156"/>
        <end position="171"/>
    </location>
</feature>
<feature type="compositionally biased region" description="Low complexity" evidence="1">
    <location>
        <begin position="296"/>
        <end position="328"/>
    </location>
</feature>
<organism evidence="2 3">
    <name type="scientific">Dunaliella salina</name>
    <name type="common">Green alga</name>
    <name type="synonym">Protococcus salinus</name>
    <dbReference type="NCBI Taxonomy" id="3046"/>
    <lineage>
        <taxon>Eukaryota</taxon>
        <taxon>Viridiplantae</taxon>
        <taxon>Chlorophyta</taxon>
        <taxon>core chlorophytes</taxon>
        <taxon>Chlorophyceae</taxon>
        <taxon>CS clade</taxon>
        <taxon>Chlamydomonadales</taxon>
        <taxon>Dunaliellaceae</taxon>
        <taxon>Dunaliella</taxon>
    </lineage>
</organism>
<evidence type="ECO:0000313" key="3">
    <source>
        <dbReference type="Proteomes" id="UP000815325"/>
    </source>
</evidence>
<evidence type="ECO:0000256" key="1">
    <source>
        <dbReference type="SAM" id="MobiDB-lite"/>
    </source>
</evidence>
<feature type="compositionally biased region" description="Polar residues" evidence="1">
    <location>
        <begin position="201"/>
        <end position="214"/>
    </location>
</feature>
<feature type="compositionally biased region" description="Low complexity" evidence="1">
    <location>
        <begin position="220"/>
        <end position="239"/>
    </location>
</feature>
<dbReference type="Proteomes" id="UP000815325">
    <property type="component" value="Unassembled WGS sequence"/>
</dbReference>
<feature type="compositionally biased region" description="Basic and acidic residues" evidence="1">
    <location>
        <begin position="259"/>
        <end position="273"/>
    </location>
</feature>
<sequence length="359" mass="38590">MEPYQEVHELTGRLHACMDNLRHLSEHQSEGHHEDETGNEAPPQMQPDAHPALPNTARSHQYTSAPAQAPPQPQQQHHGQAGPQQRVPGKLVSKMQEAWEEYYVKGSPALRARDAAAEHSTAAQPPALPTSHHPPPMSPTHSQRPLPARPCSWGHASAATASQQTVAAPVARSGWHDNGPHLPAPQPSTMIHEDKDHNASPGFSTQRHPSQRSVHSMGPSSAHSAGIESSGSSSSSSSGDQKERANAQPQPCMQNNKNSAEDGEHSVHKERPARAVSSNDGNEVSHFLHRRRDSLSHSNGVRSSNSGSASCRSRSHQCSRSNRSSSSSHTFPAPASRDPFDSPSAAWLGTRQDAAGKHA</sequence>
<proteinExistence type="predicted"/>
<feature type="region of interest" description="Disordered" evidence="1">
    <location>
        <begin position="113"/>
        <end position="359"/>
    </location>
</feature>
<feature type="compositionally biased region" description="Pro residues" evidence="1">
    <location>
        <begin position="126"/>
        <end position="138"/>
    </location>
</feature>
<accession>A0ABQ7G071</accession>
<dbReference type="EMBL" id="MU070381">
    <property type="protein sequence ID" value="KAF5827996.1"/>
    <property type="molecule type" value="Genomic_DNA"/>
</dbReference>